<evidence type="ECO:0000256" key="3">
    <source>
        <dbReference type="ARBA" id="ARBA00023155"/>
    </source>
</evidence>
<evidence type="ECO:0000256" key="6">
    <source>
        <dbReference type="RuleBase" id="RU000682"/>
    </source>
</evidence>
<dbReference type="PANTHER" id="PTHR45664">
    <property type="entry name" value="PROTEIN ZERKNUELLT 1-RELATED"/>
    <property type="match status" value="1"/>
</dbReference>
<protein>
    <submittedName>
        <fullName evidence="8">CLUMA_CG008709, isoform A</fullName>
    </submittedName>
</protein>
<dbReference type="GO" id="GO:0000978">
    <property type="term" value="F:RNA polymerase II cis-regulatory region sequence-specific DNA binding"/>
    <property type="evidence" value="ECO:0007669"/>
    <property type="project" value="TreeGrafter"/>
</dbReference>
<keyword evidence="3 5" id="KW-0371">Homeobox</keyword>
<dbReference type="PROSITE" id="PS50071">
    <property type="entry name" value="HOMEOBOX_2"/>
    <property type="match status" value="1"/>
</dbReference>
<evidence type="ECO:0000256" key="5">
    <source>
        <dbReference type="PROSITE-ProRule" id="PRU00108"/>
    </source>
</evidence>
<evidence type="ECO:0000313" key="8">
    <source>
        <dbReference type="EMBL" id="CRK95163.1"/>
    </source>
</evidence>
<feature type="domain" description="Homeobox" evidence="7">
    <location>
        <begin position="13"/>
        <end position="62"/>
    </location>
</feature>
<dbReference type="STRING" id="568069.A0A1J1I4P7"/>
<organism evidence="8 9">
    <name type="scientific">Clunio marinus</name>
    <dbReference type="NCBI Taxonomy" id="568069"/>
    <lineage>
        <taxon>Eukaryota</taxon>
        <taxon>Metazoa</taxon>
        <taxon>Ecdysozoa</taxon>
        <taxon>Arthropoda</taxon>
        <taxon>Hexapoda</taxon>
        <taxon>Insecta</taxon>
        <taxon>Pterygota</taxon>
        <taxon>Neoptera</taxon>
        <taxon>Endopterygota</taxon>
        <taxon>Diptera</taxon>
        <taxon>Nematocera</taxon>
        <taxon>Chironomoidea</taxon>
        <taxon>Chironomidae</taxon>
        <taxon>Clunio</taxon>
    </lineage>
</organism>
<dbReference type="GO" id="GO:0000981">
    <property type="term" value="F:DNA-binding transcription factor activity, RNA polymerase II-specific"/>
    <property type="evidence" value="ECO:0007669"/>
    <property type="project" value="TreeGrafter"/>
</dbReference>
<name>A0A1J1I4P7_9DIPT</name>
<comment type="subcellular location">
    <subcellularLocation>
        <location evidence="1 5 6">Nucleus</location>
    </subcellularLocation>
</comment>
<dbReference type="Proteomes" id="UP000183832">
    <property type="component" value="Unassembled WGS sequence"/>
</dbReference>
<keyword evidence="2 5" id="KW-0238">DNA-binding</keyword>
<dbReference type="EMBL" id="CVRI01000041">
    <property type="protein sequence ID" value="CRK95163.1"/>
    <property type="molecule type" value="Genomic_DNA"/>
</dbReference>
<dbReference type="PANTHER" id="PTHR45664:SF12">
    <property type="entry name" value="PANCREAS_DUODENUM HOMEOBOX PROTEIN 1"/>
    <property type="match status" value="1"/>
</dbReference>
<keyword evidence="4 5" id="KW-0539">Nucleus</keyword>
<evidence type="ECO:0000259" key="7">
    <source>
        <dbReference type="PROSITE" id="PS50071"/>
    </source>
</evidence>
<evidence type="ECO:0000313" key="9">
    <source>
        <dbReference type="Proteomes" id="UP000183832"/>
    </source>
</evidence>
<evidence type="ECO:0000256" key="4">
    <source>
        <dbReference type="ARBA" id="ARBA00023242"/>
    </source>
</evidence>
<gene>
    <name evidence="8" type="ORF">CLUMA_CG008709</name>
</gene>
<dbReference type="GO" id="GO:0009893">
    <property type="term" value="P:positive regulation of metabolic process"/>
    <property type="evidence" value="ECO:0007669"/>
    <property type="project" value="UniProtKB-ARBA"/>
</dbReference>
<dbReference type="AlphaFoldDB" id="A0A1J1I4P7"/>
<dbReference type="SUPFAM" id="SSF46689">
    <property type="entry name" value="Homeodomain-like"/>
    <property type="match status" value="1"/>
</dbReference>
<dbReference type="Gene3D" id="1.10.10.60">
    <property type="entry name" value="Homeodomain-like"/>
    <property type="match status" value="1"/>
</dbReference>
<evidence type="ECO:0000256" key="1">
    <source>
        <dbReference type="ARBA" id="ARBA00004123"/>
    </source>
</evidence>
<accession>A0A1J1I4P7</accession>
<evidence type="ECO:0000256" key="2">
    <source>
        <dbReference type="ARBA" id="ARBA00023125"/>
    </source>
</evidence>
<keyword evidence="9" id="KW-1185">Reference proteome</keyword>
<reference evidence="8 9" key="1">
    <citation type="submission" date="2015-04" db="EMBL/GenBank/DDBJ databases">
        <authorList>
            <person name="Syromyatnikov M.Y."/>
            <person name="Popov V.N."/>
        </authorList>
    </citation>
    <scope>NUCLEOTIDE SEQUENCE [LARGE SCALE GENOMIC DNA]</scope>
</reference>
<dbReference type="SMART" id="SM00389">
    <property type="entry name" value="HOX"/>
    <property type="match status" value="1"/>
</dbReference>
<dbReference type="Pfam" id="PF00046">
    <property type="entry name" value="Homeodomain"/>
    <property type="match status" value="1"/>
</dbReference>
<dbReference type="GO" id="GO:0005634">
    <property type="term" value="C:nucleus"/>
    <property type="evidence" value="ECO:0007669"/>
    <property type="project" value="UniProtKB-SubCell"/>
</dbReference>
<sequence>MPLVDTKSGENKGIPKRIRTAFSNSQLLRMEEEFAIIQYLNRPKRIHLANVLHLTERQIKIW</sequence>
<dbReference type="InterPro" id="IPR001356">
    <property type="entry name" value="HD"/>
</dbReference>
<dbReference type="CDD" id="cd00086">
    <property type="entry name" value="homeodomain"/>
    <property type="match status" value="1"/>
</dbReference>
<dbReference type="InterPro" id="IPR009057">
    <property type="entry name" value="Homeodomain-like_sf"/>
</dbReference>
<dbReference type="OrthoDB" id="6159439at2759"/>
<proteinExistence type="predicted"/>